<dbReference type="EMBL" id="QJKJ01009180">
    <property type="protein sequence ID" value="RDX77414.1"/>
    <property type="molecule type" value="Genomic_DNA"/>
</dbReference>
<dbReference type="PANTHER" id="PTHR11439:SF470">
    <property type="entry name" value="CYSTEINE-RICH RLK (RECEPTOR-LIKE PROTEIN KINASE) 8"/>
    <property type="match status" value="1"/>
</dbReference>
<evidence type="ECO:0000313" key="2">
    <source>
        <dbReference type="Proteomes" id="UP000257109"/>
    </source>
</evidence>
<dbReference type="AlphaFoldDB" id="A0A371FGF4"/>
<feature type="non-terminal residue" evidence="1">
    <location>
        <position position="1"/>
    </location>
</feature>
<gene>
    <name evidence="1" type="ORF">CR513_42477</name>
</gene>
<dbReference type="CDD" id="cd09272">
    <property type="entry name" value="RNase_HI_RT_Ty1"/>
    <property type="match status" value="1"/>
</dbReference>
<comment type="caution">
    <text evidence="1">The sequence shown here is derived from an EMBL/GenBank/DDBJ whole genome shotgun (WGS) entry which is preliminary data.</text>
</comment>
<proteinExistence type="predicted"/>
<accession>A0A371FGF4</accession>
<dbReference type="Proteomes" id="UP000257109">
    <property type="component" value="Unassembled WGS sequence"/>
</dbReference>
<keyword evidence="2" id="KW-1185">Reference proteome</keyword>
<organism evidence="1 2">
    <name type="scientific">Mucuna pruriens</name>
    <name type="common">Velvet bean</name>
    <name type="synonym">Dolichos pruriens</name>
    <dbReference type="NCBI Taxonomy" id="157652"/>
    <lineage>
        <taxon>Eukaryota</taxon>
        <taxon>Viridiplantae</taxon>
        <taxon>Streptophyta</taxon>
        <taxon>Embryophyta</taxon>
        <taxon>Tracheophyta</taxon>
        <taxon>Spermatophyta</taxon>
        <taxon>Magnoliopsida</taxon>
        <taxon>eudicotyledons</taxon>
        <taxon>Gunneridae</taxon>
        <taxon>Pentapetalae</taxon>
        <taxon>rosids</taxon>
        <taxon>fabids</taxon>
        <taxon>Fabales</taxon>
        <taxon>Fabaceae</taxon>
        <taxon>Papilionoideae</taxon>
        <taxon>50 kb inversion clade</taxon>
        <taxon>NPAAA clade</taxon>
        <taxon>indigoferoid/millettioid clade</taxon>
        <taxon>Phaseoleae</taxon>
        <taxon>Mucuna</taxon>
    </lineage>
</organism>
<dbReference type="PANTHER" id="PTHR11439">
    <property type="entry name" value="GAG-POL-RELATED RETROTRANSPOSON"/>
    <property type="match status" value="1"/>
</dbReference>
<sequence>MRESSRPRKNLTFPRYLVKHIGMRLFRDNDLQLVGYCNSDWTSCPTNRQSISGYLMKLGSTLVSWKTKKHTTMARSYGEAEYRAMTHATKSTSST</sequence>
<protein>
    <submittedName>
        <fullName evidence="1">Mitochondrial protein</fullName>
    </submittedName>
</protein>
<evidence type="ECO:0000313" key="1">
    <source>
        <dbReference type="EMBL" id="RDX77414.1"/>
    </source>
</evidence>
<dbReference type="OrthoDB" id="412581at2759"/>
<reference evidence="1" key="1">
    <citation type="submission" date="2018-05" db="EMBL/GenBank/DDBJ databases">
        <title>Draft genome of Mucuna pruriens seed.</title>
        <authorList>
            <person name="Nnadi N.E."/>
            <person name="Vos R."/>
            <person name="Hasami M.H."/>
            <person name="Devisetty U.K."/>
            <person name="Aguiy J.C."/>
        </authorList>
    </citation>
    <scope>NUCLEOTIDE SEQUENCE [LARGE SCALE GENOMIC DNA]</scope>
    <source>
        <strain evidence="1">JCA_2017</strain>
    </source>
</reference>
<name>A0A371FGF4_MUCPR</name>